<dbReference type="EMBL" id="CP021356">
    <property type="protein sequence ID" value="AWK76966.1"/>
    <property type="molecule type" value="Genomic_DNA"/>
</dbReference>
<feature type="region of interest" description="Disordered" evidence="1">
    <location>
        <begin position="91"/>
        <end position="111"/>
    </location>
</feature>
<proteinExistence type="predicted"/>
<reference evidence="2 3" key="1">
    <citation type="submission" date="2017-05" db="EMBL/GenBank/DDBJ databases">
        <title>Isolation of Rhodococcus sp. S2-17 biodegrading of BP-3.</title>
        <authorList>
            <person name="Lee Y."/>
            <person name="Kim K.H."/>
            <person name="Chun B.H."/>
            <person name="Jung H.S."/>
            <person name="Jeon C.O."/>
        </authorList>
    </citation>
    <scope>NUCLEOTIDE SEQUENCE [LARGE SCALE GENOMIC DNA]</scope>
    <source>
        <strain evidence="2 3">S2-17</strain>
        <plasmid evidence="3">prb29</plasmid>
    </source>
</reference>
<sequence length="111" mass="12645">MAVDFAHTSHAEGRRRTKAIHLARYLWDRGLTPADLLSLRAEQLRRLARTVGVHPPRSAETWYVTARLLEQKTRWAQAHPDHPAAAHARLDERELWMPSTQPDPEAGGDLL</sequence>
<organism evidence="2 3">
    <name type="scientific">Rhodococcus oxybenzonivorans</name>
    <dbReference type="NCBI Taxonomy" id="1990687"/>
    <lineage>
        <taxon>Bacteria</taxon>
        <taxon>Bacillati</taxon>
        <taxon>Actinomycetota</taxon>
        <taxon>Actinomycetes</taxon>
        <taxon>Mycobacteriales</taxon>
        <taxon>Nocardiaceae</taxon>
        <taxon>Rhodococcus</taxon>
    </lineage>
</organism>
<dbReference type="Proteomes" id="UP000245711">
    <property type="component" value="Plasmid pRB29"/>
</dbReference>
<evidence type="ECO:0000313" key="2">
    <source>
        <dbReference type="EMBL" id="AWK76966.1"/>
    </source>
</evidence>
<evidence type="ECO:0000313" key="3">
    <source>
        <dbReference type="Proteomes" id="UP000245711"/>
    </source>
</evidence>
<dbReference type="KEGG" id="roz:CBI38_36415"/>
<protein>
    <submittedName>
        <fullName evidence="2">Uncharacterized protein</fullName>
    </submittedName>
</protein>
<evidence type="ECO:0000256" key="1">
    <source>
        <dbReference type="SAM" id="MobiDB-lite"/>
    </source>
</evidence>
<dbReference type="RefSeq" id="WP_109336372.1">
    <property type="nucleotide sequence ID" value="NZ_CP021356.1"/>
</dbReference>
<name>A0A2S2C7Y0_9NOCA</name>
<geneLocation type="plasmid" evidence="3">
    <name>prb29</name>
</geneLocation>
<accession>A0A2S2C7Y0</accession>
<gene>
    <name evidence="2" type="ORF">CBI38_36415</name>
</gene>
<dbReference type="AlphaFoldDB" id="A0A2S2C7Y0"/>
<keyword evidence="3" id="KW-1185">Reference proteome</keyword>
<keyword evidence="2" id="KW-0614">Plasmid</keyword>
<dbReference type="OrthoDB" id="4558385at2"/>